<feature type="transmembrane region" description="Helical" evidence="8">
    <location>
        <begin position="145"/>
        <end position="166"/>
    </location>
</feature>
<feature type="transmembrane region" description="Helical" evidence="8">
    <location>
        <begin position="18"/>
        <end position="38"/>
    </location>
</feature>
<keyword evidence="6 8" id="KW-1133">Transmembrane helix</keyword>
<comment type="similarity">
    <text evidence="2">Belongs to the major facilitator superfamily. EmrB family.</text>
</comment>
<dbReference type="NCBIfam" id="TIGR00711">
    <property type="entry name" value="efflux_EmrB"/>
    <property type="match status" value="1"/>
</dbReference>
<proteinExistence type="inferred from homology"/>
<evidence type="ECO:0000256" key="2">
    <source>
        <dbReference type="ARBA" id="ARBA00008537"/>
    </source>
</evidence>
<feature type="transmembrane region" description="Helical" evidence="8">
    <location>
        <begin position="308"/>
        <end position="329"/>
    </location>
</feature>
<feature type="transmembrane region" description="Helical" evidence="8">
    <location>
        <begin position="235"/>
        <end position="252"/>
    </location>
</feature>
<comment type="subcellular location">
    <subcellularLocation>
        <location evidence="1">Cell membrane</location>
        <topology evidence="1">Multi-pass membrane protein</topology>
    </subcellularLocation>
</comment>
<feature type="transmembrane region" description="Helical" evidence="8">
    <location>
        <begin position="211"/>
        <end position="229"/>
    </location>
</feature>
<keyword evidence="5 8" id="KW-0812">Transmembrane</keyword>
<feature type="transmembrane region" description="Helical" evidence="8">
    <location>
        <begin position="362"/>
        <end position="385"/>
    </location>
</feature>
<name>A0A418X4F2_9BURK</name>
<feature type="domain" description="Major facilitator superfamily (MFS) profile" evidence="9">
    <location>
        <begin position="20"/>
        <end position="473"/>
    </location>
</feature>
<organism evidence="10 11">
    <name type="scientific">Noviherbaspirillum cavernae</name>
    <dbReference type="NCBI Taxonomy" id="2320862"/>
    <lineage>
        <taxon>Bacteria</taxon>
        <taxon>Pseudomonadati</taxon>
        <taxon>Pseudomonadota</taxon>
        <taxon>Betaproteobacteria</taxon>
        <taxon>Burkholderiales</taxon>
        <taxon>Oxalobacteraceae</taxon>
        <taxon>Noviherbaspirillum</taxon>
    </lineage>
</organism>
<evidence type="ECO:0000256" key="7">
    <source>
        <dbReference type="ARBA" id="ARBA00023136"/>
    </source>
</evidence>
<reference evidence="10 11" key="1">
    <citation type="submission" date="2018-09" db="EMBL/GenBank/DDBJ databases">
        <authorList>
            <person name="Zhu H."/>
        </authorList>
    </citation>
    <scope>NUCLEOTIDE SEQUENCE [LARGE SCALE GENOMIC DNA]</scope>
    <source>
        <strain evidence="10 11">K2R10-39</strain>
    </source>
</reference>
<sequence>MQPTLEQLRERYGDRYKWLVLLTIMIGTVASILSSTIVNVAVPDLSRHFILGQERAQWVSAGFMLAMTLSMLTTPWLLLRFGLRRTFGGAIWLLLFGGVVGAFSVNYPMLLSMRVVEGLAAGILQPIPAIVILRSFDPAQQGRAMGIFGFGVVLAPAIGPSVGGFLVEHFGWRSIFLVVVPFCLIVQLMIRRLLAVNSPMSGAAKALDWKGLLLVGVCTISLLNGLVHLHKEPATAIGLLVLGAVSFTVFIASQLRSDQPLMNMKLFRHRQFAMGALVAFIYGAGLFGSTYLLPVYMQMALEYAPSQAGVILLPAGVVLAVTIAVAGKLADRFPPYVLVSAGLSLLTLSFVLMATGSAATSYLALMALAVIGRIGLGFVLPSLNLGAMRGIEFDLIAQGASTINFLRQLGGAIGVSLAGIVLEWRLAVHHAALAGKTTQAADRLAAFNETFLFIASLCAIAVIAAWRMRAAPRTADAG</sequence>
<gene>
    <name evidence="10" type="ORF">D3870_16310</name>
</gene>
<feature type="transmembrane region" description="Helical" evidence="8">
    <location>
        <begin position="272"/>
        <end position="296"/>
    </location>
</feature>
<evidence type="ECO:0000256" key="8">
    <source>
        <dbReference type="SAM" id="Phobius"/>
    </source>
</evidence>
<dbReference type="RefSeq" id="WP_119740723.1">
    <property type="nucleotide sequence ID" value="NZ_QYUN01000002.1"/>
</dbReference>
<dbReference type="InterPro" id="IPR004638">
    <property type="entry name" value="EmrB-like"/>
</dbReference>
<dbReference type="Gene3D" id="1.20.1250.20">
    <property type="entry name" value="MFS general substrate transporter like domains"/>
    <property type="match status" value="1"/>
</dbReference>
<feature type="transmembrane region" description="Helical" evidence="8">
    <location>
        <begin position="444"/>
        <end position="466"/>
    </location>
</feature>
<protein>
    <submittedName>
        <fullName evidence="10">DHA2 family efflux MFS transporter permease subunit</fullName>
    </submittedName>
</protein>
<feature type="transmembrane region" description="Helical" evidence="8">
    <location>
        <begin position="172"/>
        <end position="190"/>
    </location>
</feature>
<feature type="transmembrane region" description="Helical" evidence="8">
    <location>
        <begin position="91"/>
        <end position="109"/>
    </location>
</feature>
<feature type="transmembrane region" description="Helical" evidence="8">
    <location>
        <begin position="336"/>
        <end position="356"/>
    </location>
</feature>
<feature type="transmembrane region" description="Helical" evidence="8">
    <location>
        <begin position="405"/>
        <end position="424"/>
    </location>
</feature>
<feature type="transmembrane region" description="Helical" evidence="8">
    <location>
        <begin position="115"/>
        <end position="133"/>
    </location>
</feature>
<comment type="caution">
    <text evidence="10">The sequence shown here is derived from an EMBL/GenBank/DDBJ whole genome shotgun (WGS) entry which is preliminary data.</text>
</comment>
<dbReference type="Gene3D" id="1.20.1720.10">
    <property type="entry name" value="Multidrug resistance protein D"/>
    <property type="match status" value="1"/>
</dbReference>
<evidence type="ECO:0000256" key="4">
    <source>
        <dbReference type="ARBA" id="ARBA00022475"/>
    </source>
</evidence>
<evidence type="ECO:0000256" key="1">
    <source>
        <dbReference type="ARBA" id="ARBA00004651"/>
    </source>
</evidence>
<feature type="transmembrane region" description="Helical" evidence="8">
    <location>
        <begin position="58"/>
        <end position="79"/>
    </location>
</feature>
<keyword evidence="7 8" id="KW-0472">Membrane</keyword>
<dbReference type="Proteomes" id="UP000285190">
    <property type="component" value="Unassembled WGS sequence"/>
</dbReference>
<dbReference type="PRINTS" id="PR01036">
    <property type="entry name" value="TCRTETB"/>
</dbReference>
<dbReference type="SUPFAM" id="SSF103473">
    <property type="entry name" value="MFS general substrate transporter"/>
    <property type="match status" value="1"/>
</dbReference>
<dbReference type="GO" id="GO:0022857">
    <property type="term" value="F:transmembrane transporter activity"/>
    <property type="evidence" value="ECO:0007669"/>
    <property type="project" value="InterPro"/>
</dbReference>
<evidence type="ECO:0000256" key="5">
    <source>
        <dbReference type="ARBA" id="ARBA00022692"/>
    </source>
</evidence>
<dbReference type="GO" id="GO:0005886">
    <property type="term" value="C:plasma membrane"/>
    <property type="evidence" value="ECO:0007669"/>
    <property type="project" value="UniProtKB-SubCell"/>
</dbReference>
<evidence type="ECO:0000256" key="3">
    <source>
        <dbReference type="ARBA" id="ARBA00022448"/>
    </source>
</evidence>
<dbReference type="Pfam" id="PF07690">
    <property type="entry name" value="MFS_1"/>
    <property type="match status" value="1"/>
</dbReference>
<dbReference type="PROSITE" id="PS50850">
    <property type="entry name" value="MFS"/>
    <property type="match status" value="1"/>
</dbReference>
<dbReference type="EMBL" id="QYUN01000002">
    <property type="protein sequence ID" value="RJG07352.1"/>
    <property type="molecule type" value="Genomic_DNA"/>
</dbReference>
<dbReference type="InterPro" id="IPR011701">
    <property type="entry name" value="MFS"/>
</dbReference>
<dbReference type="InterPro" id="IPR036259">
    <property type="entry name" value="MFS_trans_sf"/>
</dbReference>
<accession>A0A418X4F2</accession>
<dbReference type="AlphaFoldDB" id="A0A418X4F2"/>
<dbReference type="OrthoDB" id="9807274at2"/>
<keyword evidence="11" id="KW-1185">Reference proteome</keyword>
<keyword evidence="4" id="KW-1003">Cell membrane</keyword>
<evidence type="ECO:0000313" key="11">
    <source>
        <dbReference type="Proteomes" id="UP000285190"/>
    </source>
</evidence>
<evidence type="ECO:0000256" key="6">
    <source>
        <dbReference type="ARBA" id="ARBA00022989"/>
    </source>
</evidence>
<evidence type="ECO:0000259" key="9">
    <source>
        <dbReference type="PROSITE" id="PS50850"/>
    </source>
</evidence>
<dbReference type="InterPro" id="IPR020846">
    <property type="entry name" value="MFS_dom"/>
</dbReference>
<dbReference type="PANTHER" id="PTHR42718:SF9">
    <property type="entry name" value="MAJOR FACILITATOR SUPERFAMILY MULTIDRUG TRANSPORTER MFSC"/>
    <property type="match status" value="1"/>
</dbReference>
<evidence type="ECO:0000313" key="10">
    <source>
        <dbReference type="EMBL" id="RJG07352.1"/>
    </source>
</evidence>
<dbReference type="PANTHER" id="PTHR42718">
    <property type="entry name" value="MAJOR FACILITATOR SUPERFAMILY MULTIDRUG TRANSPORTER MFSC"/>
    <property type="match status" value="1"/>
</dbReference>
<keyword evidence="3" id="KW-0813">Transport</keyword>